<accession>A0ABW0HYM2</accession>
<dbReference type="RefSeq" id="WP_378138361.1">
    <property type="nucleotide sequence ID" value="NZ_JBHSMI010000052.1"/>
</dbReference>
<reference evidence="3" key="1">
    <citation type="journal article" date="2019" name="Int. J. Syst. Evol. Microbiol.">
        <title>The Global Catalogue of Microorganisms (GCM) 10K type strain sequencing project: providing services to taxonomists for standard genome sequencing and annotation.</title>
        <authorList>
            <consortium name="The Broad Institute Genomics Platform"/>
            <consortium name="The Broad Institute Genome Sequencing Center for Infectious Disease"/>
            <person name="Wu L."/>
            <person name="Ma J."/>
        </authorList>
    </citation>
    <scope>NUCLEOTIDE SEQUENCE [LARGE SCALE GENOMIC DNA]</scope>
    <source>
        <strain evidence="3">CGMCC 1.18575</strain>
    </source>
</reference>
<comment type="caution">
    <text evidence="2">The sequence shown here is derived from an EMBL/GenBank/DDBJ whole genome shotgun (WGS) entry which is preliminary data.</text>
</comment>
<keyword evidence="3" id="KW-1185">Reference proteome</keyword>
<keyword evidence="1" id="KW-0732">Signal</keyword>
<evidence type="ECO:0000256" key="1">
    <source>
        <dbReference type="SAM" id="SignalP"/>
    </source>
</evidence>
<evidence type="ECO:0000313" key="2">
    <source>
        <dbReference type="EMBL" id="MFC5406296.1"/>
    </source>
</evidence>
<evidence type="ECO:0000313" key="3">
    <source>
        <dbReference type="Proteomes" id="UP001596113"/>
    </source>
</evidence>
<feature type="chain" id="PRO_5046360203" evidence="1">
    <location>
        <begin position="32"/>
        <end position="249"/>
    </location>
</feature>
<dbReference type="Proteomes" id="UP001596113">
    <property type="component" value="Unassembled WGS sequence"/>
</dbReference>
<dbReference type="InterPro" id="IPR046720">
    <property type="entry name" value="DUF6612"/>
</dbReference>
<gene>
    <name evidence="2" type="ORF">ACFPOF_26460</name>
</gene>
<dbReference type="Gene3D" id="2.50.20.20">
    <property type="match status" value="1"/>
</dbReference>
<organism evidence="2 3">
    <name type="scientific">Cohnella soli</name>
    <dbReference type="NCBI Taxonomy" id="425005"/>
    <lineage>
        <taxon>Bacteria</taxon>
        <taxon>Bacillati</taxon>
        <taxon>Bacillota</taxon>
        <taxon>Bacilli</taxon>
        <taxon>Bacillales</taxon>
        <taxon>Paenibacillaceae</taxon>
        <taxon>Cohnella</taxon>
    </lineage>
</organism>
<dbReference type="Pfam" id="PF20316">
    <property type="entry name" value="DUF6612"/>
    <property type="match status" value="1"/>
</dbReference>
<feature type="signal peptide" evidence="1">
    <location>
        <begin position="1"/>
        <end position="31"/>
    </location>
</feature>
<dbReference type="InterPro" id="IPR029046">
    <property type="entry name" value="LolA/LolB/LppX"/>
</dbReference>
<name>A0ABW0HYM2_9BACL</name>
<dbReference type="EMBL" id="JBHSMI010000052">
    <property type="protein sequence ID" value="MFC5406296.1"/>
    <property type="molecule type" value="Genomic_DNA"/>
</dbReference>
<proteinExistence type="predicted"/>
<protein>
    <submittedName>
        <fullName evidence="2">DUF6612 family protein</fullName>
    </submittedName>
</protein>
<dbReference type="SUPFAM" id="SSF89392">
    <property type="entry name" value="Prokaryotic lipoproteins and lipoprotein localization factors"/>
    <property type="match status" value="1"/>
</dbReference>
<sequence length="249" mass="26924">MKKMVCNLAKTGLALAIYVGSVGIGASAVSAAAAKPAATASSAAVVAYDKLFAAFAKVNSYSYKAKSTMTTAGQKTQMTMESDIIMKPKPAFSMKTSFNDGTQNVTQEIISVGNKMYIKTPDGEWVATPGEASNEDQSAGADNIFNKQFKQVIDKTEVKKVGTDQEITITVNPAKYNKLFLAKGEEGSGDAETKKLQMKITVDTKTSLPKKMYMISEMTVMGQTMKTEMTYTYVSYNKVKEIKVPNVSQ</sequence>